<dbReference type="EMBL" id="MN739027">
    <property type="protein sequence ID" value="QHT35834.1"/>
    <property type="molecule type" value="Genomic_DNA"/>
</dbReference>
<dbReference type="Gene3D" id="3.90.550.10">
    <property type="entry name" value="Spore Coat Polysaccharide Biosynthesis Protein SpsA, Chain A"/>
    <property type="match status" value="1"/>
</dbReference>
<evidence type="ECO:0000313" key="2">
    <source>
        <dbReference type="EMBL" id="QHT35834.1"/>
    </source>
</evidence>
<dbReference type="Pfam" id="PF00535">
    <property type="entry name" value="Glycos_transf_2"/>
    <property type="match status" value="1"/>
</dbReference>
<proteinExistence type="predicted"/>
<accession>A0A6C0F3L1</accession>
<protein>
    <recommendedName>
        <fullName evidence="1">Glycosyltransferase 2-like domain-containing protein</fullName>
    </recommendedName>
</protein>
<sequence>MSNSCCICGTVKNCGPYLKKIFENMEKIGSLFDKYIIILSYDVSSDDSLDKIKSYMKTNPDRIILHINSDPVFKYRTHNIAKARNKCMDLIREKFTDYEYFIMMDCDDVCSNNVKTDIIKYYLGRDDWDSLSFNKNPYYDTWAFSKYPFVLSCHHFRTTPKWSTYIRNVLNEAKPKQLISCLSAFNGFAIYRTAKFIDCFYDGKMRLDLFPPKFILANFIVAGKLVQKKHTSINEDCEHRSFHMQAINKNRARIMIAPEIVF</sequence>
<feature type="domain" description="Glycosyltransferase 2-like" evidence="1">
    <location>
        <begin position="10"/>
        <end position="123"/>
    </location>
</feature>
<name>A0A6C0F3L1_9ZZZZ</name>
<evidence type="ECO:0000259" key="1">
    <source>
        <dbReference type="Pfam" id="PF00535"/>
    </source>
</evidence>
<dbReference type="SUPFAM" id="SSF53448">
    <property type="entry name" value="Nucleotide-diphospho-sugar transferases"/>
    <property type="match status" value="1"/>
</dbReference>
<dbReference type="InterPro" id="IPR029044">
    <property type="entry name" value="Nucleotide-diphossugar_trans"/>
</dbReference>
<reference evidence="2" key="1">
    <citation type="journal article" date="2020" name="Nature">
        <title>Giant virus diversity and host interactions through global metagenomics.</title>
        <authorList>
            <person name="Schulz F."/>
            <person name="Roux S."/>
            <person name="Paez-Espino D."/>
            <person name="Jungbluth S."/>
            <person name="Walsh D.A."/>
            <person name="Denef V.J."/>
            <person name="McMahon K.D."/>
            <person name="Konstantinidis K.T."/>
            <person name="Eloe-Fadrosh E.A."/>
            <person name="Kyrpides N.C."/>
            <person name="Woyke T."/>
        </authorList>
    </citation>
    <scope>NUCLEOTIDE SEQUENCE</scope>
    <source>
        <strain evidence="2">GVMAG-M-3300009182-46</strain>
    </source>
</reference>
<dbReference type="AlphaFoldDB" id="A0A6C0F3L1"/>
<organism evidence="2">
    <name type="scientific">viral metagenome</name>
    <dbReference type="NCBI Taxonomy" id="1070528"/>
    <lineage>
        <taxon>unclassified sequences</taxon>
        <taxon>metagenomes</taxon>
        <taxon>organismal metagenomes</taxon>
    </lineage>
</organism>
<dbReference type="CDD" id="cd00761">
    <property type="entry name" value="Glyco_tranf_GTA_type"/>
    <property type="match status" value="1"/>
</dbReference>
<dbReference type="InterPro" id="IPR001173">
    <property type="entry name" value="Glyco_trans_2-like"/>
</dbReference>